<keyword evidence="5" id="KW-1185">Reference proteome</keyword>
<organism evidence="4 5">
    <name type="scientific">Paratrimastix pyriformis</name>
    <dbReference type="NCBI Taxonomy" id="342808"/>
    <lineage>
        <taxon>Eukaryota</taxon>
        <taxon>Metamonada</taxon>
        <taxon>Preaxostyla</taxon>
        <taxon>Paratrimastigidae</taxon>
        <taxon>Paratrimastix</taxon>
    </lineage>
</organism>
<comment type="similarity">
    <text evidence="1">Belongs to the hemerythrin family.</text>
</comment>
<evidence type="ECO:0000313" key="5">
    <source>
        <dbReference type="Proteomes" id="UP001141327"/>
    </source>
</evidence>
<keyword evidence="2" id="KW-0479">Metal-binding</keyword>
<evidence type="ECO:0000313" key="4">
    <source>
        <dbReference type="EMBL" id="KAJ4454818.1"/>
    </source>
</evidence>
<evidence type="ECO:0000256" key="2">
    <source>
        <dbReference type="ARBA" id="ARBA00022723"/>
    </source>
</evidence>
<name>A0ABQ8U9V8_9EUKA</name>
<keyword evidence="3" id="KW-0408">Iron</keyword>
<dbReference type="Gene3D" id="1.20.120.50">
    <property type="entry name" value="Hemerythrin-like"/>
    <property type="match status" value="1"/>
</dbReference>
<dbReference type="InterPro" id="IPR035938">
    <property type="entry name" value="Hemerythrin-like_sf"/>
</dbReference>
<sequence length="103" mass="11256">MRSPPNAQRLHILAERTRHLLASGFSDQEALMADHAYPRADEHCRAHASCLQALSGPLEALLRGDHVDPSDLAKSFEQHAVGHFARDDSSLASFLKQPGAMTT</sequence>
<reference evidence="4" key="1">
    <citation type="journal article" date="2022" name="bioRxiv">
        <title>Genomics of Preaxostyla Flagellates Illuminates Evolutionary Transitions and the Path Towards Mitochondrial Loss.</title>
        <authorList>
            <person name="Novak L.V.F."/>
            <person name="Treitli S.C."/>
            <person name="Pyrih J."/>
            <person name="Halakuc P."/>
            <person name="Pipaliya S.V."/>
            <person name="Vacek V."/>
            <person name="Brzon O."/>
            <person name="Soukal P."/>
            <person name="Eme L."/>
            <person name="Dacks J.B."/>
            <person name="Karnkowska A."/>
            <person name="Elias M."/>
            <person name="Hampl V."/>
        </authorList>
    </citation>
    <scope>NUCLEOTIDE SEQUENCE</scope>
    <source>
        <strain evidence="4">RCP-MX</strain>
    </source>
</reference>
<accession>A0ABQ8U9V8</accession>
<gene>
    <name evidence="4" type="ORF">PAPYR_10383</name>
</gene>
<dbReference type="SUPFAM" id="SSF47188">
    <property type="entry name" value="Hemerythrin-like"/>
    <property type="match status" value="1"/>
</dbReference>
<evidence type="ECO:0008006" key="6">
    <source>
        <dbReference type="Google" id="ProtNLM"/>
    </source>
</evidence>
<evidence type="ECO:0000256" key="1">
    <source>
        <dbReference type="ARBA" id="ARBA00010587"/>
    </source>
</evidence>
<dbReference type="EMBL" id="JAPMOS010000132">
    <property type="protein sequence ID" value="KAJ4454818.1"/>
    <property type="molecule type" value="Genomic_DNA"/>
</dbReference>
<dbReference type="Proteomes" id="UP001141327">
    <property type="component" value="Unassembled WGS sequence"/>
</dbReference>
<proteinExistence type="inferred from homology"/>
<protein>
    <recommendedName>
        <fullName evidence="6">Hemerythrin-like domain-containing protein</fullName>
    </recommendedName>
</protein>
<evidence type="ECO:0000256" key="3">
    <source>
        <dbReference type="ARBA" id="ARBA00023004"/>
    </source>
</evidence>
<comment type="caution">
    <text evidence="4">The sequence shown here is derived from an EMBL/GenBank/DDBJ whole genome shotgun (WGS) entry which is preliminary data.</text>
</comment>